<evidence type="ECO:0000313" key="1">
    <source>
        <dbReference type="EMBL" id="PZD80326.1"/>
    </source>
</evidence>
<protein>
    <recommendedName>
        <fullName evidence="3">Sel1 repeat family protein</fullName>
    </recommendedName>
</protein>
<dbReference type="RefSeq" id="WP_080513206.1">
    <property type="nucleotide sequence ID" value="NZ_AP025160.1"/>
</dbReference>
<sequence>MVAFRYLVIVITALALAGCGGSRSSGNNYINANTNARNTSHIITNIQAKNLLRSALHGNNISLHKLKVYAHDRNKYAEMWLGQYYFLRRDYDETYYWYRKSARQGDSYAYLGLFDLYSHGQGVTQNMGKAEQWLKRGMLASEHSTG</sequence>
<accession>A0A2W1K109</accession>
<dbReference type="Proteomes" id="UP000248886">
    <property type="component" value="Unassembled WGS sequence"/>
</dbReference>
<dbReference type="EMBL" id="QKQP01000006">
    <property type="protein sequence ID" value="PZD80326.1"/>
    <property type="molecule type" value="Genomic_DNA"/>
</dbReference>
<gene>
    <name evidence="1" type="ORF">DN052_12550</name>
</gene>
<proteinExistence type="predicted"/>
<dbReference type="PROSITE" id="PS51257">
    <property type="entry name" value="PROKAR_LIPOPROTEIN"/>
    <property type="match status" value="1"/>
</dbReference>
<dbReference type="GeneID" id="65282379"/>
<dbReference type="InterPro" id="IPR006597">
    <property type="entry name" value="Sel1-like"/>
</dbReference>
<comment type="caution">
    <text evidence="1">The sequence shown here is derived from an EMBL/GenBank/DDBJ whole genome shotgun (WGS) entry which is preliminary data.</text>
</comment>
<dbReference type="OrthoDB" id="1442375at2"/>
<dbReference type="SUPFAM" id="SSF81901">
    <property type="entry name" value="HCP-like"/>
    <property type="match status" value="1"/>
</dbReference>
<dbReference type="Pfam" id="PF08238">
    <property type="entry name" value="Sel1"/>
    <property type="match status" value="2"/>
</dbReference>
<dbReference type="InterPro" id="IPR011990">
    <property type="entry name" value="TPR-like_helical_dom_sf"/>
</dbReference>
<reference evidence="1 2" key="1">
    <citation type="submission" date="2018-06" db="EMBL/GenBank/DDBJ databases">
        <title>Draft sequence of Acidithiobacillus ferrooxidans CCM 4253.</title>
        <authorList>
            <person name="Moya-Beltran A."/>
            <person name="Castro M."/>
            <person name="Covarrubias P.C."/>
            <person name="Issotta F."/>
            <person name="Janiczek O."/>
            <person name="Mandl M."/>
            <person name="Kucera J."/>
            <person name="Quatrini R."/>
        </authorList>
    </citation>
    <scope>NUCLEOTIDE SEQUENCE [LARGE SCALE GENOMIC DNA]</scope>
    <source>
        <strain evidence="1 2">CCM 4253</strain>
    </source>
</reference>
<evidence type="ECO:0000313" key="2">
    <source>
        <dbReference type="Proteomes" id="UP000248886"/>
    </source>
</evidence>
<dbReference type="SMART" id="SM00671">
    <property type="entry name" value="SEL1"/>
    <property type="match status" value="2"/>
</dbReference>
<dbReference type="Gene3D" id="1.25.40.10">
    <property type="entry name" value="Tetratricopeptide repeat domain"/>
    <property type="match status" value="1"/>
</dbReference>
<organism evidence="1 2">
    <name type="scientific">Acidithiobacillus ferrooxidans</name>
    <name type="common">Thiobacillus ferrooxidans</name>
    <dbReference type="NCBI Taxonomy" id="920"/>
    <lineage>
        <taxon>Bacteria</taxon>
        <taxon>Pseudomonadati</taxon>
        <taxon>Pseudomonadota</taxon>
        <taxon>Acidithiobacillia</taxon>
        <taxon>Acidithiobacillales</taxon>
        <taxon>Acidithiobacillaceae</taxon>
        <taxon>Acidithiobacillus</taxon>
    </lineage>
</organism>
<dbReference type="AlphaFoldDB" id="A0A2W1K109"/>
<evidence type="ECO:0008006" key="3">
    <source>
        <dbReference type="Google" id="ProtNLM"/>
    </source>
</evidence>
<name>A0A2W1K109_ACIFR</name>